<evidence type="ECO:0000256" key="10">
    <source>
        <dbReference type="ARBA" id="ARBA00049255"/>
    </source>
</evidence>
<comment type="caution">
    <text evidence="13">The sequence shown here is derived from an EMBL/GenBank/DDBJ whole genome shotgun (WGS) entry which is preliminary data.</text>
</comment>
<name>A0A1G2U5N5_9BACT</name>
<proteinExistence type="inferred from homology"/>
<dbReference type="InterPro" id="IPR002319">
    <property type="entry name" value="Phenylalanyl-tRNA_Synthase"/>
</dbReference>
<keyword evidence="5" id="KW-0067">ATP-binding</keyword>
<organism evidence="13 14">
    <name type="scientific">Candidatus Zambryskibacteria bacterium RIFCSPLOWO2_01_FULL_43_17</name>
    <dbReference type="NCBI Taxonomy" id="1802760"/>
    <lineage>
        <taxon>Bacteria</taxon>
        <taxon>Candidatus Zambryskiibacteriota</taxon>
    </lineage>
</organism>
<dbReference type="InterPro" id="IPR006195">
    <property type="entry name" value="aa-tRNA-synth_II"/>
</dbReference>
<evidence type="ECO:0000256" key="5">
    <source>
        <dbReference type="ARBA" id="ARBA00022840"/>
    </source>
</evidence>
<dbReference type="Gene3D" id="3.30.930.10">
    <property type="entry name" value="Bira Bifunctional Protein, Domain 2"/>
    <property type="match status" value="1"/>
</dbReference>
<dbReference type="PANTHER" id="PTHR11538">
    <property type="entry name" value="PHENYLALANYL-TRNA SYNTHETASE"/>
    <property type="match status" value="1"/>
</dbReference>
<evidence type="ECO:0000256" key="3">
    <source>
        <dbReference type="ARBA" id="ARBA00022598"/>
    </source>
</evidence>
<dbReference type="Pfam" id="PF01409">
    <property type="entry name" value="tRNA-synt_2d"/>
    <property type="match status" value="1"/>
</dbReference>
<keyword evidence="8" id="KW-0030">Aminoacyl-tRNA synthetase</keyword>
<dbReference type="PANTHER" id="PTHR11538:SF41">
    <property type="entry name" value="PHENYLALANINE--TRNA LIGASE, MITOCHONDRIAL"/>
    <property type="match status" value="1"/>
</dbReference>
<keyword evidence="7" id="KW-0809">Transit peptide</keyword>
<evidence type="ECO:0000256" key="4">
    <source>
        <dbReference type="ARBA" id="ARBA00022741"/>
    </source>
</evidence>
<dbReference type="InterPro" id="IPR036690">
    <property type="entry name" value="Fdx_antiC-bd_sf"/>
</dbReference>
<dbReference type="AlphaFoldDB" id="A0A1G2U5N5"/>
<sequence length="378" mass="43722">MGVTYNIPLADQERILQESDKRSDPEIARIKRYLAMPDLSRTEGSPLFDLAERVKNVPSLKDFDNIIIPEVVPTDVSFDLFNFSADHPARSKSDTYYVNETNILRTHDTVMWYYYLNLPEIKDKISRNESFGVLCYGKVYRKDEIDRRHMNIFHQMGGLYMVPDSKEILSLDDLKSVLTEIVQTIFGKDIEFRFNVDTFPYTDPSLEVEVKINGDWVEILGSGMPRKEVMANFGLEGYNGWAFGFGLERLAIIGMELPDIRLLWSDDPRVKKQLKLGQKFVQVSKYPPVTRDISFVVDSDFAPNNYFDLVRDVAGDLVEEMTLLDKYENIEKFGAGKTSYAYRIVYRSLDRTLTNAEVDKLHKELENFTVKTYNAVIR</sequence>
<gene>
    <name evidence="13" type="ORF">A2920_00110</name>
</gene>
<evidence type="ECO:0000259" key="12">
    <source>
        <dbReference type="PROSITE" id="PS51447"/>
    </source>
</evidence>
<evidence type="ECO:0000256" key="1">
    <source>
        <dbReference type="ARBA" id="ARBA00008226"/>
    </source>
</evidence>
<feature type="domain" description="Aminoacyl-transfer RNA synthetases class-II family profile" evidence="11">
    <location>
        <begin position="136"/>
        <end position="268"/>
    </location>
</feature>
<dbReference type="SMART" id="SM00896">
    <property type="entry name" value="FDX-ACB"/>
    <property type="match status" value="1"/>
</dbReference>
<evidence type="ECO:0000313" key="14">
    <source>
        <dbReference type="Proteomes" id="UP000179283"/>
    </source>
</evidence>
<comment type="similarity">
    <text evidence="1">Belongs to the class-II aminoacyl-tRNA synthetase family.</text>
</comment>
<evidence type="ECO:0000256" key="6">
    <source>
        <dbReference type="ARBA" id="ARBA00022917"/>
    </source>
</evidence>
<dbReference type="EMBL" id="MHWD01000004">
    <property type="protein sequence ID" value="OHB04811.1"/>
    <property type="molecule type" value="Genomic_DNA"/>
</dbReference>
<keyword evidence="3" id="KW-0436">Ligase</keyword>
<dbReference type="GO" id="GO:0005737">
    <property type="term" value="C:cytoplasm"/>
    <property type="evidence" value="ECO:0007669"/>
    <property type="project" value="TreeGrafter"/>
</dbReference>
<accession>A0A1G2U5N5</accession>
<feature type="domain" description="FDX-ACB" evidence="12">
    <location>
        <begin position="284"/>
        <end position="378"/>
    </location>
</feature>
<dbReference type="InterPro" id="IPR045864">
    <property type="entry name" value="aa-tRNA-synth_II/BPL/LPL"/>
</dbReference>
<dbReference type="SUPFAM" id="SSF54991">
    <property type="entry name" value="Anticodon-binding domain of PheRS"/>
    <property type="match status" value="1"/>
</dbReference>
<dbReference type="FunFam" id="3.30.70.380:FF:000002">
    <property type="entry name" value="phenylalanine--tRNA ligase, mitochondrial"/>
    <property type="match status" value="1"/>
</dbReference>
<evidence type="ECO:0000256" key="9">
    <source>
        <dbReference type="ARBA" id="ARBA00031194"/>
    </source>
</evidence>
<evidence type="ECO:0000256" key="2">
    <source>
        <dbReference type="ARBA" id="ARBA00012814"/>
    </source>
</evidence>
<dbReference type="InterPro" id="IPR005121">
    <property type="entry name" value="Fdx_antiC-bd"/>
</dbReference>
<dbReference type="Proteomes" id="UP000179283">
    <property type="component" value="Unassembled WGS sequence"/>
</dbReference>
<keyword evidence="6" id="KW-0648">Protein biosynthesis</keyword>
<dbReference type="EC" id="6.1.1.20" evidence="2"/>
<dbReference type="PROSITE" id="PS51447">
    <property type="entry name" value="FDX_ACB"/>
    <property type="match status" value="1"/>
</dbReference>
<dbReference type="Gene3D" id="3.30.70.380">
    <property type="entry name" value="Ferrodoxin-fold anticodon-binding domain"/>
    <property type="match status" value="1"/>
</dbReference>
<dbReference type="GO" id="GO:0000049">
    <property type="term" value="F:tRNA binding"/>
    <property type="evidence" value="ECO:0007669"/>
    <property type="project" value="InterPro"/>
</dbReference>
<dbReference type="Pfam" id="PF03147">
    <property type="entry name" value="FDX-ACB"/>
    <property type="match status" value="1"/>
</dbReference>
<dbReference type="SUPFAM" id="SSF55681">
    <property type="entry name" value="Class II aaRS and biotin synthetases"/>
    <property type="match status" value="1"/>
</dbReference>
<evidence type="ECO:0000313" key="13">
    <source>
        <dbReference type="EMBL" id="OHB04811.1"/>
    </source>
</evidence>
<keyword evidence="4" id="KW-0547">Nucleotide-binding</keyword>
<evidence type="ECO:0000256" key="7">
    <source>
        <dbReference type="ARBA" id="ARBA00022946"/>
    </source>
</evidence>
<protein>
    <recommendedName>
        <fullName evidence="2">phenylalanine--tRNA ligase</fullName>
        <ecNumber evidence="2">6.1.1.20</ecNumber>
    </recommendedName>
    <alternativeName>
        <fullName evidence="9">Phenylalanyl-tRNA synthetase</fullName>
    </alternativeName>
</protein>
<dbReference type="GO" id="GO:0005524">
    <property type="term" value="F:ATP binding"/>
    <property type="evidence" value="ECO:0007669"/>
    <property type="project" value="UniProtKB-KW"/>
</dbReference>
<comment type="catalytic activity">
    <reaction evidence="10">
        <text>tRNA(Phe) + L-phenylalanine + ATP = L-phenylalanyl-tRNA(Phe) + AMP + diphosphate + H(+)</text>
        <dbReference type="Rhea" id="RHEA:19413"/>
        <dbReference type="Rhea" id="RHEA-COMP:9668"/>
        <dbReference type="Rhea" id="RHEA-COMP:9699"/>
        <dbReference type="ChEBI" id="CHEBI:15378"/>
        <dbReference type="ChEBI" id="CHEBI:30616"/>
        <dbReference type="ChEBI" id="CHEBI:33019"/>
        <dbReference type="ChEBI" id="CHEBI:58095"/>
        <dbReference type="ChEBI" id="CHEBI:78442"/>
        <dbReference type="ChEBI" id="CHEBI:78531"/>
        <dbReference type="ChEBI" id="CHEBI:456215"/>
        <dbReference type="EC" id="6.1.1.20"/>
    </reaction>
</comment>
<reference evidence="13 14" key="1">
    <citation type="journal article" date="2016" name="Nat. Commun.">
        <title>Thousands of microbial genomes shed light on interconnected biogeochemical processes in an aquifer system.</title>
        <authorList>
            <person name="Anantharaman K."/>
            <person name="Brown C.T."/>
            <person name="Hug L.A."/>
            <person name="Sharon I."/>
            <person name="Castelle C.J."/>
            <person name="Probst A.J."/>
            <person name="Thomas B.C."/>
            <person name="Singh A."/>
            <person name="Wilkins M.J."/>
            <person name="Karaoz U."/>
            <person name="Brodie E.L."/>
            <person name="Williams K.H."/>
            <person name="Hubbard S.S."/>
            <person name="Banfield J.F."/>
        </authorList>
    </citation>
    <scope>NUCLEOTIDE SEQUENCE [LARGE SCALE GENOMIC DNA]</scope>
</reference>
<evidence type="ECO:0000256" key="8">
    <source>
        <dbReference type="ARBA" id="ARBA00023146"/>
    </source>
</evidence>
<dbReference type="GO" id="GO:0006432">
    <property type="term" value="P:phenylalanyl-tRNA aminoacylation"/>
    <property type="evidence" value="ECO:0007669"/>
    <property type="project" value="TreeGrafter"/>
</dbReference>
<dbReference type="PROSITE" id="PS50862">
    <property type="entry name" value="AA_TRNA_LIGASE_II"/>
    <property type="match status" value="1"/>
</dbReference>
<dbReference type="GO" id="GO:0004826">
    <property type="term" value="F:phenylalanine-tRNA ligase activity"/>
    <property type="evidence" value="ECO:0007669"/>
    <property type="project" value="UniProtKB-EC"/>
</dbReference>
<evidence type="ECO:0000259" key="11">
    <source>
        <dbReference type="PROSITE" id="PS50862"/>
    </source>
</evidence>